<accession>A0ABT6X5W9</accession>
<gene>
    <name evidence="2" type="ORF">QLQ16_06675</name>
</gene>
<comment type="caution">
    <text evidence="2">The sequence shown here is derived from an EMBL/GenBank/DDBJ whole genome shotgun (WGS) entry which is preliminary data.</text>
</comment>
<evidence type="ECO:0000313" key="3">
    <source>
        <dbReference type="Proteomes" id="UP001431902"/>
    </source>
</evidence>
<keyword evidence="3" id="KW-1185">Reference proteome</keyword>
<proteinExistence type="predicted"/>
<dbReference type="Proteomes" id="UP001431902">
    <property type="component" value="Unassembled WGS sequence"/>
</dbReference>
<protein>
    <submittedName>
        <fullName evidence="2">Uncharacterized protein</fullName>
    </submittedName>
</protein>
<dbReference type="RefSeq" id="WP_283223918.1">
    <property type="nucleotide sequence ID" value="NZ_JASGBH010000004.1"/>
</dbReference>
<sequence length="151" mass="17152">MNQPVDLLHALEHESELALLVSQPPIAFHRTFVDITQSALAALLLSAYLEQQENALSQDGWFEVNATELEYRTGLSRREQITARKTLLDKHMIQERKCAFPARLEMRIDFDRVSHEILLAARRRTQRSSAPASFSPSSNPSSMATPWARAH</sequence>
<evidence type="ECO:0000256" key="1">
    <source>
        <dbReference type="SAM" id="MobiDB-lite"/>
    </source>
</evidence>
<organism evidence="2 3">
    <name type="scientific">Limnohabitans lacus</name>
    <dbReference type="NCBI Taxonomy" id="3045173"/>
    <lineage>
        <taxon>Bacteria</taxon>
        <taxon>Pseudomonadati</taxon>
        <taxon>Pseudomonadota</taxon>
        <taxon>Betaproteobacteria</taxon>
        <taxon>Burkholderiales</taxon>
        <taxon>Comamonadaceae</taxon>
        <taxon>Limnohabitans</taxon>
    </lineage>
</organism>
<name>A0ABT6X5W9_9BURK</name>
<feature type="region of interest" description="Disordered" evidence="1">
    <location>
        <begin position="128"/>
        <end position="151"/>
    </location>
</feature>
<evidence type="ECO:0000313" key="2">
    <source>
        <dbReference type="EMBL" id="MDI9233516.1"/>
    </source>
</evidence>
<dbReference type="EMBL" id="JASGBH010000004">
    <property type="protein sequence ID" value="MDI9233516.1"/>
    <property type="molecule type" value="Genomic_DNA"/>
</dbReference>
<feature type="compositionally biased region" description="Low complexity" evidence="1">
    <location>
        <begin position="128"/>
        <end position="144"/>
    </location>
</feature>
<reference evidence="2" key="1">
    <citation type="submission" date="2023-05" db="EMBL/GenBank/DDBJ databases">
        <title>Limnohabitans sp. strain HM2-2 Genome sequencing and assembly.</title>
        <authorList>
            <person name="Jung Y."/>
        </authorList>
    </citation>
    <scope>NUCLEOTIDE SEQUENCE</scope>
    <source>
        <strain evidence="2">HM2-2</strain>
    </source>
</reference>